<feature type="region of interest" description="Disordered" evidence="1">
    <location>
        <begin position="1"/>
        <end position="22"/>
    </location>
</feature>
<reference evidence="2" key="1">
    <citation type="submission" date="2020-04" db="EMBL/GenBank/DDBJ databases">
        <title>Draft genome resource of the tomato pathogen Pseudocercospora fuligena.</title>
        <authorList>
            <person name="Zaccaron A."/>
        </authorList>
    </citation>
    <scope>NUCLEOTIDE SEQUENCE</scope>
    <source>
        <strain evidence="2">PF001</strain>
    </source>
</reference>
<feature type="region of interest" description="Disordered" evidence="1">
    <location>
        <begin position="118"/>
        <end position="154"/>
    </location>
</feature>
<dbReference type="OrthoDB" id="10617949at2759"/>
<proteinExistence type="predicted"/>
<evidence type="ECO:0000313" key="2">
    <source>
        <dbReference type="EMBL" id="KAF7192669.1"/>
    </source>
</evidence>
<evidence type="ECO:0000256" key="1">
    <source>
        <dbReference type="SAM" id="MobiDB-lite"/>
    </source>
</evidence>
<protein>
    <submittedName>
        <fullName evidence="2">Uncharacterized protein</fullName>
    </submittedName>
</protein>
<keyword evidence="3" id="KW-1185">Reference proteome</keyword>
<gene>
    <name evidence="2" type="ORF">HII31_05986</name>
</gene>
<comment type="caution">
    <text evidence="2">The sequence shown here is derived from an EMBL/GenBank/DDBJ whole genome shotgun (WGS) entry which is preliminary data.</text>
</comment>
<evidence type="ECO:0000313" key="3">
    <source>
        <dbReference type="Proteomes" id="UP000660729"/>
    </source>
</evidence>
<dbReference type="AlphaFoldDB" id="A0A8H6RJI9"/>
<sequence>MDDTFYSSGEEAYFSHSEDEEMEDIFDSAAPDGNVNSASNIHYKKETSAKLNSLARVSQPDAGNMEATERVPTVEEPDSFKLLRAYRAKLNEFIDKGGEPSAVYGTVRTICKNCRAGKCPKHADSKDRSHRQNSKYFKNLQRRPAKLSKEQNLARQQVRVAQAALRDARRAESGPPPLHPILTHDAAKDEELERIYEQKLAKWNLWHDVMSGRKKLD</sequence>
<name>A0A8H6RJI9_9PEZI</name>
<accession>A0A8H6RJI9</accession>
<dbReference type="Proteomes" id="UP000660729">
    <property type="component" value="Unassembled WGS sequence"/>
</dbReference>
<organism evidence="2 3">
    <name type="scientific">Pseudocercospora fuligena</name>
    <dbReference type="NCBI Taxonomy" id="685502"/>
    <lineage>
        <taxon>Eukaryota</taxon>
        <taxon>Fungi</taxon>
        <taxon>Dikarya</taxon>
        <taxon>Ascomycota</taxon>
        <taxon>Pezizomycotina</taxon>
        <taxon>Dothideomycetes</taxon>
        <taxon>Dothideomycetidae</taxon>
        <taxon>Mycosphaerellales</taxon>
        <taxon>Mycosphaerellaceae</taxon>
        <taxon>Pseudocercospora</taxon>
    </lineage>
</organism>
<dbReference type="EMBL" id="JABCIY010000114">
    <property type="protein sequence ID" value="KAF7192669.1"/>
    <property type="molecule type" value="Genomic_DNA"/>
</dbReference>